<evidence type="ECO:0000259" key="1">
    <source>
        <dbReference type="SMART" id="SM00966"/>
    </source>
</evidence>
<feature type="domain" description="SpoVT-AbrB" evidence="1">
    <location>
        <begin position="7"/>
        <end position="53"/>
    </location>
</feature>
<dbReference type="AlphaFoldDB" id="A0A8J6NNU4"/>
<comment type="caution">
    <text evidence="2">The sequence shown here is derived from an EMBL/GenBank/DDBJ whole genome shotgun (WGS) entry which is preliminary data.</text>
</comment>
<dbReference type="EMBL" id="JACNIG010000073">
    <property type="protein sequence ID" value="MBC8430711.1"/>
    <property type="molecule type" value="Genomic_DNA"/>
</dbReference>
<dbReference type="InterPro" id="IPR007159">
    <property type="entry name" value="SpoVT-AbrB_dom"/>
</dbReference>
<dbReference type="InterPro" id="IPR037914">
    <property type="entry name" value="SpoVT-AbrB_sf"/>
</dbReference>
<proteinExistence type="predicted"/>
<reference evidence="2 3" key="1">
    <citation type="submission" date="2020-08" db="EMBL/GenBank/DDBJ databases">
        <title>Bridging the membrane lipid divide: bacteria of the FCB group superphylum have the potential to synthesize archaeal ether lipids.</title>
        <authorList>
            <person name="Villanueva L."/>
            <person name="Von Meijenfeldt F.A.B."/>
            <person name="Westbye A.B."/>
            <person name="Yadav S."/>
            <person name="Hopmans E.C."/>
            <person name="Dutilh B.E."/>
            <person name="Sinninghe Damste J.S."/>
        </authorList>
    </citation>
    <scope>NUCLEOTIDE SEQUENCE [LARGE SCALE GENOMIC DNA]</scope>
    <source>
        <strain evidence="2">NIOZ-UU17</strain>
    </source>
</reference>
<dbReference type="Gene3D" id="2.10.260.10">
    <property type="match status" value="1"/>
</dbReference>
<dbReference type="SUPFAM" id="SSF89447">
    <property type="entry name" value="AbrB/MazE/MraZ-like"/>
    <property type="match status" value="1"/>
</dbReference>
<dbReference type="GO" id="GO:0003677">
    <property type="term" value="F:DNA binding"/>
    <property type="evidence" value="ECO:0007669"/>
    <property type="project" value="InterPro"/>
</dbReference>
<gene>
    <name evidence="2" type="ORF">H8D96_02205</name>
</gene>
<dbReference type="SMART" id="SM00966">
    <property type="entry name" value="SpoVT_AbrB"/>
    <property type="match status" value="1"/>
</dbReference>
<dbReference type="Proteomes" id="UP000605201">
    <property type="component" value="Unassembled WGS sequence"/>
</dbReference>
<organism evidence="2 3">
    <name type="scientific">Candidatus Desulfatibia vada</name>
    <dbReference type="NCBI Taxonomy" id="2841696"/>
    <lineage>
        <taxon>Bacteria</taxon>
        <taxon>Pseudomonadati</taxon>
        <taxon>Thermodesulfobacteriota</taxon>
        <taxon>Desulfobacteria</taxon>
        <taxon>Desulfobacterales</taxon>
        <taxon>Desulfobacterales incertae sedis</taxon>
        <taxon>Candidatus Desulfatibia</taxon>
    </lineage>
</organism>
<protein>
    <submittedName>
        <fullName evidence="2">Type II toxin-antitoxin system PrlF family antitoxin</fullName>
    </submittedName>
</protein>
<accession>A0A8J6NNU4</accession>
<evidence type="ECO:0000313" key="3">
    <source>
        <dbReference type="Proteomes" id="UP000605201"/>
    </source>
</evidence>
<evidence type="ECO:0000313" key="2">
    <source>
        <dbReference type="EMBL" id="MBC8430711.1"/>
    </source>
</evidence>
<sequence length="79" mass="8799">MKSIIASKLTTKCQATIPEKIRGILDLHPGDSVAFEIAANKKIFIRKATPIDFEFASALEGTLTSEWLSENDEEAYRDL</sequence>
<name>A0A8J6NNU4_9BACT</name>